<dbReference type="InterPro" id="IPR036028">
    <property type="entry name" value="SH3-like_dom_sf"/>
</dbReference>
<feature type="compositionally biased region" description="Pro residues" evidence="4">
    <location>
        <begin position="327"/>
        <end position="342"/>
    </location>
</feature>
<sequence>MHINNPIPSNLQSECRKAARILTSFVDPKQSFGPDKIIPPSILANAKGLAILSVAKAGFLVTVRGGSGLVIARRPDGSWSAPSAIGTAGAGFGGQLGAELTDFVFILNDASAVKTFAQAGSLTLGGNVSVAAGPVGRNAEAGGAASIRSVAAIFSYSKTKGLFAGVSLEGSVIMERKDANAKFYGGPISARQLLSGTVHPPPEADVLMRVLGSRVFSGRFTGNSYDDMYNDIPQYDDRRDDFTFSSNSRRASGFSEDSPRGSFGASQTATRNRASTWNDDPAYWDRHRADPATTFDAIDHARSSQFQRQYFNSTYSDNPVSPSSPKKGPPPGRPTAPKPVFKPQPAELRANQAVALYTFNATEEGDLGFKKGDIITITKRTESKNDWWTGQLGDKTGIFPSNYVEAI</sequence>
<name>A0A5J5ED92_9PEZI</name>
<dbReference type="InParanoid" id="A0A5J5ED92"/>
<evidence type="ECO:0000259" key="5">
    <source>
        <dbReference type="PROSITE" id="PS50002"/>
    </source>
</evidence>
<dbReference type="InterPro" id="IPR033643">
    <property type="entry name" value="SYLF_SH3YL1-like"/>
</dbReference>
<dbReference type="EMBL" id="VXIS01000429">
    <property type="protein sequence ID" value="KAA8893542.1"/>
    <property type="molecule type" value="Genomic_DNA"/>
</dbReference>
<dbReference type="Pfam" id="PF04366">
    <property type="entry name" value="Ysc84"/>
    <property type="match status" value="1"/>
</dbReference>
<feature type="region of interest" description="Disordered" evidence="4">
    <location>
        <begin position="240"/>
        <end position="283"/>
    </location>
</feature>
<dbReference type="PROSITE" id="PS50002">
    <property type="entry name" value="SH3"/>
    <property type="match status" value="1"/>
</dbReference>
<evidence type="ECO:0000256" key="3">
    <source>
        <dbReference type="PROSITE-ProRule" id="PRU00192"/>
    </source>
</evidence>
<dbReference type="PRINTS" id="PR00452">
    <property type="entry name" value="SH3DOMAIN"/>
</dbReference>
<keyword evidence="7" id="KW-1185">Reference proteome</keyword>
<evidence type="ECO:0000256" key="4">
    <source>
        <dbReference type="SAM" id="MobiDB-lite"/>
    </source>
</evidence>
<evidence type="ECO:0000256" key="1">
    <source>
        <dbReference type="ARBA" id="ARBA00007761"/>
    </source>
</evidence>
<dbReference type="FunFam" id="2.30.30.40:FF:000100">
    <property type="entry name" value="SH3 domain-containing YSC84-like protein 1"/>
    <property type="match status" value="1"/>
</dbReference>
<feature type="compositionally biased region" description="Polar residues" evidence="4">
    <location>
        <begin position="264"/>
        <end position="278"/>
    </location>
</feature>
<dbReference type="OrthoDB" id="443981at2759"/>
<evidence type="ECO:0000313" key="6">
    <source>
        <dbReference type="EMBL" id="KAA8893542.1"/>
    </source>
</evidence>
<evidence type="ECO:0000256" key="2">
    <source>
        <dbReference type="ARBA" id="ARBA00022443"/>
    </source>
</evidence>
<feature type="region of interest" description="Disordered" evidence="4">
    <location>
        <begin position="313"/>
        <end position="342"/>
    </location>
</feature>
<keyword evidence="2 3" id="KW-0728">SH3 domain</keyword>
<dbReference type="Proteomes" id="UP000326924">
    <property type="component" value="Unassembled WGS sequence"/>
</dbReference>
<comment type="caution">
    <text evidence="6">The sequence shown here is derived from an EMBL/GenBank/DDBJ whole genome shotgun (WGS) entry which is preliminary data.</text>
</comment>
<dbReference type="CDD" id="cd11525">
    <property type="entry name" value="SYLF_SH3YL1_like"/>
    <property type="match status" value="1"/>
</dbReference>
<comment type="similarity">
    <text evidence="1">Belongs to the SH3YL1 family.</text>
</comment>
<dbReference type="AlphaFoldDB" id="A0A5J5ED92"/>
<gene>
    <name evidence="6" type="ORF">FN846DRAFT_978420</name>
</gene>
<dbReference type="GO" id="GO:0051015">
    <property type="term" value="F:actin filament binding"/>
    <property type="evidence" value="ECO:0007669"/>
    <property type="project" value="TreeGrafter"/>
</dbReference>
<dbReference type="GO" id="GO:0051017">
    <property type="term" value="P:actin filament bundle assembly"/>
    <property type="evidence" value="ECO:0007669"/>
    <property type="project" value="TreeGrafter"/>
</dbReference>
<reference evidence="6 7" key="1">
    <citation type="submission" date="2019-09" db="EMBL/GenBank/DDBJ databases">
        <title>Draft genome of the ectomycorrhizal ascomycete Sphaerosporella brunnea.</title>
        <authorList>
            <consortium name="DOE Joint Genome Institute"/>
            <person name="Benucci G.M."/>
            <person name="Marozzi G."/>
            <person name="Antonielli L."/>
            <person name="Sanchez S."/>
            <person name="Marco P."/>
            <person name="Wang X."/>
            <person name="Falini L.B."/>
            <person name="Barry K."/>
            <person name="Haridas S."/>
            <person name="Lipzen A."/>
            <person name="Labutti K."/>
            <person name="Grigoriev I.V."/>
            <person name="Murat C."/>
            <person name="Martin F."/>
            <person name="Albertini E."/>
            <person name="Donnini D."/>
            <person name="Bonito G."/>
        </authorList>
    </citation>
    <scope>NUCLEOTIDE SEQUENCE [LARGE SCALE GENOMIC DNA]</scope>
    <source>
        <strain evidence="6 7">Sb_GMNB300</strain>
    </source>
</reference>
<dbReference type="PANTHER" id="PTHR15629:SF2">
    <property type="entry name" value="SH3 DOMAIN-CONTAINING YSC84-LIKE PROTEIN 1"/>
    <property type="match status" value="1"/>
</dbReference>
<dbReference type="GO" id="GO:0035091">
    <property type="term" value="F:phosphatidylinositol binding"/>
    <property type="evidence" value="ECO:0007669"/>
    <property type="project" value="TreeGrafter"/>
</dbReference>
<dbReference type="InterPro" id="IPR007461">
    <property type="entry name" value="Ysc84_actin-binding"/>
</dbReference>
<dbReference type="GO" id="GO:0030479">
    <property type="term" value="C:actin cortical patch"/>
    <property type="evidence" value="ECO:0007669"/>
    <property type="project" value="TreeGrafter"/>
</dbReference>
<accession>A0A5J5ED92</accession>
<dbReference type="FunCoup" id="A0A5J5ED92">
    <property type="interactions" value="253"/>
</dbReference>
<dbReference type="CDD" id="cd11842">
    <property type="entry name" value="SH3_Ysc84p_like"/>
    <property type="match status" value="1"/>
</dbReference>
<dbReference type="SUPFAM" id="SSF50044">
    <property type="entry name" value="SH3-domain"/>
    <property type="match status" value="1"/>
</dbReference>
<organism evidence="6 7">
    <name type="scientific">Sphaerosporella brunnea</name>
    <dbReference type="NCBI Taxonomy" id="1250544"/>
    <lineage>
        <taxon>Eukaryota</taxon>
        <taxon>Fungi</taxon>
        <taxon>Dikarya</taxon>
        <taxon>Ascomycota</taxon>
        <taxon>Pezizomycotina</taxon>
        <taxon>Pezizomycetes</taxon>
        <taxon>Pezizales</taxon>
        <taxon>Pyronemataceae</taxon>
        <taxon>Sphaerosporella</taxon>
    </lineage>
</organism>
<dbReference type="GO" id="GO:0051666">
    <property type="term" value="P:actin cortical patch localization"/>
    <property type="evidence" value="ECO:0007669"/>
    <property type="project" value="TreeGrafter"/>
</dbReference>
<dbReference type="InterPro" id="IPR051702">
    <property type="entry name" value="SH3_domain_YSC84-like"/>
</dbReference>
<protein>
    <recommendedName>
        <fullName evidence="5">SH3 domain-containing protein</fullName>
    </recommendedName>
</protein>
<dbReference type="Pfam" id="PF00018">
    <property type="entry name" value="SH3_1"/>
    <property type="match status" value="1"/>
</dbReference>
<dbReference type="Gene3D" id="2.30.30.40">
    <property type="entry name" value="SH3 Domains"/>
    <property type="match status" value="1"/>
</dbReference>
<feature type="domain" description="SH3" evidence="5">
    <location>
        <begin position="348"/>
        <end position="407"/>
    </location>
</feature>
<dbReference type="SMART" id="SM00326">
    <property type="entry name" value="SH3"/>
    <property type="match status" value="1"/>
</dbReference>
<evidence type="ECO:0000313" key="7">
    <source>
        <dbReference type="Proteomes" id="UP000326924"/>
    </source>
</evidence>
<dbReference type="PANTHER" id="PTHR15629">
    <property type="entry name" value="SH3YL1 PROTEIN"/>
    <property type="match status" value="1"/>
</dbReference>
<dbReference type="InterPro" id="IPR001452">
    <property type="entry name" value="SH3_domain"/>
</dbReference>
<proteinExistence type="inferred from homology"/>